<gene>
    <name evidence="3" type="ORF">Pro02_46150</name>
</gene>
<dbReference type="EMBL" id="BOOI01000044">
    <property type="protein sequence ID" value="GIH86207.1"/>
    <property type="molecule type" value="Genomic_DNA"/>
</dbReference>
<keyword evidence="1" id="KW-1133">Transmembrane helix</keyword>
<dbReference type="AlphaFoldDB" id="A0A8J3WEU4"/>
<reference evidence="3" key="1">
    <citation type="submission" date="2021-01" db="EMBL/GenBank/DDBJ databases">
        <title>Whole genome shotgun sequence of Planobispora rosea NBRC 15558.</title>
        <authorList>
            <person name="Komaki H."/>
            <person name="Tamura T."/>
        </authorList>
    </citation>
    <scope>NUCLEOTIDE SEQUENCE</scope>
    <source>
        <strain evidence="3">NBRC 15558</strain>
    </source>
</reference>
<proteinExistence type="predicted"/>
<protein>
    <recommendedName>
        <fullName evidence="2">General stress protein 17M-like domain-containing protein</fullName>
    </recommendedName>
</protein>
<feature type="transmembrane region" description="Helical" evidence="1">
    <location>
        <begin position="108"/>
        <end position="129"/>
    </location>
</feature>
<dbReference type="Proteomes" id="UP000655044">
    <property type="component" value="Unassembled WGS sequence"/>
</dbReference>
<dbReference type="RefSeq" id="WP_203863455.1">
    <property type="nucleotide sequence ID" value="NZ_BMQP01000018.1"/>
</dbReference>
<comment type="caution">
    <text evidence="3">The sequence shown here is derived from an EMBL/GenBank/DDBJ whole genome shotgun (WGS) entry which is preliminary data.</text>
</comment>
<dbReference type="InterPro" id="IPR025889">
    <property type="entry name" value="GSP17M-like_dom"/>
</dbReference>
<evidence type="ECO:0000256" key="1">
    <source>
        <dbReference type="SAM" id="Phobius"/>
    </source>
</evidence>
<keyword evidence="4" id="KW-1185">Reference proteome</keyword>
<name>A0A8J3WEU4_PLARO</name>
<accession>A0A8J3WEU4</accession>
<feature type="domain" description="General stress protein 17M-like" evidence="2">
    <location>
        <begin position="24"/>
        <end position="91"/>
    </location>
</feature>
<evidence type="ECO:0000259" key="2">
    <source>
        <dbReference type="Pfam" id="PF11181"/>
    </source>
</evidence>
<dbReference type="Pfam" id="PF11181">
    <property type="entry name" value="YflT"/>
    <property type="match status" value="1"/>
</dbReference>
<organism evidence="3 4">
    <name type="scientific">Planobispora rosea</name>
    <dbReference type="NCBI Taxonomy" id="35762"/>
    <lineage>
        <taxon>Bacteria</taxon>
        <taxon>Bacillati</taxon>
        <taxon>Actinomycetota</taxon>
        <taxon>Actinomycetes</taxon>
        <taxon>Streptosporangiales</taxon>
        <taxon>Streptosporangiaceae</taxon>
        <taxon>Planobispora</taxon>
    </lineage>
</organism>
<evidence type="ECO:0000313" key="4">
    <source>
        <dbReference type="Proteomes" id="UP000655044"/>
    </source>
</evidence>
<keyword evidence="1" id="KW-0812">Transmembrane</keyword>
<feature type="transmembrane region" description="Helical" evidence="1">
    <location>
        <begin position="82"/>
        <end position="102"/>
    </location>
</feature>
<evidence type="ECO:0000313" key="3">
    <source>
        <dbReference type="EMBL" id="GIH86207.1"/>
    </source>
</evidence>
<keyword evidence="1" id="KW-0472">Membrane</keyword>
<sequence>MSRPYTYRSGGTRLSPATGSDQTLVGSYDSYAGAERAVDYLSDKRFPVERLTVVGRGLDSVEPVTGRLTPGRAAVQSALPGAVAGALFGWLSGVLGWVSPLISGPLLVLYGAVLGALIGAVVGALLGLAGHAVTGGRRDSGPVAGVRADSYDVLADVDVAEQVAQLLEAPNAPGRGRLSGQTP</sequence>